<keyword evidence="2" id="KW-1185">Reference proteome</keyword>
<organism evidence="1 2">
    <name type="scientific">Methyloprofundus sedimenti</name>
    <dbReference type="NCBI Taxonomy" id="1420851"/>
    <lineage>
        <taxon>Bacteria</taxon>
        <taxon>Pseudomonadati</taxon>
        <taxon>Pseudomonadota</taxon>
        <taxon>Gammaproteobacteria</taxon>
        <taxon>Methylococcales</taxon>
        <taxon>Methylococcaceae</taxon>
        <taxon>Methyloprofundus</taxon>
    </lineage>
</organism>
<name>A0A1V8M8H6_9GAMM</name>
<accession>A0A1V8M8H6</accession>
<gene>
    <name evidence="1" type="ORF">AU255_08425</name>
</gene>
<evidence type="ECO:0000313" key="1">
    <source>
        <dbReference type="EMBL" id="OQK17871.1"/>
    </source>
</evidence>
<proteinExistence type="predicted"/>
<reference evidence="1 2" key="1">
    <citation type="submission" date="2015-12" db="EMBL/GenBank/DDBJ databases">
        <authorList>
            <person name="Shamseldin A."/>
            <person name="Moawad H."/>
            <person name="Abd El-Rahim W.M."/>
            <person name="Sadowsky M.J."/>
        </authorList>
    </citation>
    <scope>NUCLEOTIDE SEQUENCE [LARGE SCALE GENOMIC DNA]</scope>
    <source>
        <strain evidence="1 2">WF1</strain>
    </source>
</reference>
<comment type="caution">
    <text evidence="1">The sequence shown here is derived from an EMBL/GenBank/DDBJ whole genome shotgun (WGS) entry which is preliminary data.</text>
</comment>
<dbReference type="Proteomes" id="UP000191980">
    <property type="component" value="Unassembled WGS sequence"/>
</dbReference>
<protein>
    <submittedName>
        <fullName evidence="1">Uncharacterized protein</fullName>
    </submittedName>
</protein>
<sequence>MIHAIFQMHGNVDKINFALRRACSQPAQHRRAVCYQKRYACQNLILVEIWAREFKNDLDLPGRIEIDANDSTKLVDKAIFCD</sequence>
<dbReference type="AlphaFoldDB" id="A0A1V8M8H6"/>
<evidence type="ECO:0000313" key="2">
    <source>
        <dbReference type="Proteomes" id="UP000191980"/>
    </source>
</evidence>
<dbReference type="EMBL" id="LPUF01000001">
    <property type="protein sequence ID" value="OQK17871.1"/>
    <property type="molecule type" value="Genomic_DNA"/>
</dbReference>